<dbReference type="EMBL" id="KZ613476">
    <property type="protein sequence ID" value="PMD22906.1"/>
    <property type="molecule type" value="Genomic_DNA"/>
</dbReference>
<name>A0A2J6Q9F3_9HELO</name>
<gene>
    <name evidence="2" type="ORF">NA56DRAFT_701994</name>
</gene>
<accession>A0A2J6Q9F3</accession>
<evidence type="ECO:0000313" key="2">
    <source>
        <dbReference type="EMBL" id="PMD22906.1"/>
    </source>
</evidence>
<dbReference type="Proteomes" id="UP000235672">
    <property type="component" value="Unassembled WGS sequence"/>
</dbReference>
<feature type="region of interest" description="Disordered" evidence="1">
    <location>
        <begin position="201"/>
        <end position="239"/>
    </location>
</feature>
<organism evidence="2 3">
    <name type="scientific">Hyaloscypha hepaticicola</name>
    <dbReference type="NCBI Taxonomy" id="2082293"/>
    <lineage>
        <taxon>Eukaryota</taxon>
        <taxon>Fungi</taxon>
        <taxon>Dikarya</taxon>
        <taxon>Ascomycota</taxon>
        <taxon>Pezizomycotina</taxon>
        <taxon>Leotiomycetes</taxon>
        <taxon>Helotiales</taxon>
        <taxon>Hyaloscyphaceae</taxon>
        <taxon>Hyaloscypha</taxon>
    </lineage>
</organism>
<keyword evidence="3" id="KW-1185">Reference proteome</keyword>
<sequence length="245" mass="27253">MTDLYASCLTSSSRGIIERQTLARRAERGRNKAMKLIDRNESNMKRRPHIVFLGQKQWWQSTFFPCPHPTAPACTSMFHEAGRLPSITNALAIPLRLRLLCCDTYGQNGYTAWNAYWEVLQRYQSFLLLSMGSKKPVIRLHALAASASHVLQRDGVLAMQRMRDVCLAGAQGVLGANSKPWLGVTVAGKDLAHSYRSSCTRLPTGERAKGEGSHSSANKQPEPEPEATKDGAGEIMTQWPRRICV</sequence>
<dbReference type="AlphaFoldDB" id="A0A2J6Q9F3"/>
<protein>
    <submittedName>
        <fullName evidence="2">Uncharacterized protein</fullName>
    </submittedName>
</protein>
<proteinExistence type="predicted"/>
<evidence type="ECO:0000313" key="3">
    <source>
        <dbReference type="Proteomes" id="UP000235672"/>
    </source>
</evidence>
<reference evidence="2 3" key="1">
    <citation type="submission" date="2016-05" db="EMBL/GenBank/DDBJ databases">
        <title>A degradative enzymes factory behind the ericoid mycorrhizal symbiosis.</title>
        <authorList>
            <consortium name="DOE Joint Genome Institute"/>
            <person name="Martino E."/>
            <person name="Morin E."/>
            <person name="Grelet G."/>
            <person name="Kuo A."/>
            <person name="Kohler A."/>
            <person name="Daghino S."/>
            <person name="Barry K."/>
            <person name="Choi C."/>
            <person name="Cichocki N."/>
            <person name="Clum A."/>
            <person name="Copeland A."/>
            <person name="Hainaut M."/>
            <person name="Haridas S."/>
            <person name="Labutti K."/>
            <person name="Lindquist E."/>
            <person name="Lipzen A."/>
            <person name="Khouja H.-R."/>
            <person name="Murat C."/>
            <person name="Ohm R."/>
            <person name="Olson A."/>
            <person name="Spatafora J."/>
            <person name="Veneault-Fourrey C."/>
            <person name="Henrissat B."/>
            <person name="Grigoriev I."/>
            <person name="Martin F."/>
            <person name="Perotto S."/>
        </authorList>
    </citation>
    <scope>NUCLEOTIDE SEQUENCE [LARGE SCALE GENOMIC DNA]</scope>
    <source>
        <strain evidence="2 3">UAMH 7357</strain>
    </source>
</reference>
<evidence type="ECO:0000256" key="1">
    <source>
        <dbReference type="SAM" id="MobiDB-lite"/>
    </source>
</evidence>